<feature type="domain" description="GST C-terminal" evidence="3">
    <location>
        <begin position="89"/>
        <end position="228"/>
    </location>
</feature>
<dbReference type="RefSeq" id="WP_045364216.1">
    <property type="nucleotide sequence ID" value="NZ_AP014648.1"/>
</dbReference>
<dbReference type="Proteomes" id="UP000031643">
    <property type="component" value="Chromosome"/>
</dbReference>
<evidence type="ECO:0000259" key="3">
    <source>
        <dbReference type="PROSITE" id="PS50405"/>
    </source>
</evidence>
<accession>A0A0A8K1X1</accession>
<dbReference type="Gene3D" id="1.20.1050.10">
    <property type="match status" value="1"/>
</dbReference>
<dbReference type="GO" id="GO:0004364">
    <property type="term" value="F:glutathione transferase activity"/>
    <property type="evidence" value="ECO:0007669"/>
    <property type="project" value="TreeGrafter"/>
</dbReference>
<dbReference type="HOGENOM" id="CLU_011226_5_3_5"/>
<dbReference type="Pfam" id="PF13409">
    <property type="entry name" value="GST_N_2"/>
    <property type="match status" value="1"/>
</dbReference>
<dbReference type="SUPFAM" id="SSF52833">
    <property type="entry name" value="Thioredoxin-like"/>
    <property type="match status" value="1"/>
</dbReference>
<keyword evidence="5" id="KW-1185">Reference proteome</keyword>
<dbReference type="InterPro" id="IPR040079">
    <property type="entry name" value="Glutathione_S-Trfase"/>
</dbReference>
<dbReference type="GO" id="GO:0006749">
    <property type="term" value="P:glutathione metabolic process"/>
    <property type="evidence" value="ECO:0007669"/>
    <property type="project" value="TreeGrafter"/>
</dbReference>
<evidence type="ECO:0000256" key="1">
    <source>
        <dbReference type="ARBA" id="ARBA00011738"/>
    </source>
</evidence>
<keyword evidence="4" id="KW-0808">Transferase</keyword>
<gene>
    <name evidence="4" type="ORF">GL4_0528</name>
</gene>
<proteinExistence type="predicted"/>
<dbReference type="PROSITE" id="PS50404">
    <property type="entry name" value="GST_NTER"/>
    <property type="match status" value="1"/>
</dbReference>
<dbReference type="PANTHER" id="PTHR43969">
    <property type="entry name" value="GLUTATHIONE S TRANSFERASE D10, ISOFORM A-RELATED"/>
    <property type="match status" value="1"/>
</dbReference>
<reference evidence="4 5" key="1">
    <citation type="submission" date="2014-09" db="EMBL/GenBank/DDBJ databases">
        <title>Genome sequencing of Methyloceanibacter caenitepidi Gela4.</title>
        <authorList>
            <person name="Takeuchi M."/>
            <person name="Susumu S."/>
            <person name="Kamagata Y."/>
            <person name="Oshima K."/>
            <person name="Hattori M."/>
            <person name="Iwasaki W."/>
        </authorList>
    </citation>
    <scope>NUCLEOTIDE SEQUENCE [LARGE SCALE GENOMIC DNA]</scope>
    <source>
        <strain evidence="4 5">Gela4</strain>
    </source>
</reference>
<evidence type="ECO:0000313" key="4">
    <source>
        <dbReference type="EMBL" id="BAQ15994.1"/>
    </source>
</evidence>
<sequence>MANLLHHPLCAFSRSIRLAFAECRVEYELNEERPWEWRPEFLALNPAGTLPVFIPDGGAPIAGAYAISEWLSDTMAERAATAFQPFPGNAAARAETRRLVEWFHHKFYEEVTDYLVVEKVFRRFGPQSSSPDMAAMRAGHDNLRYHMTYIGHLTETRSWLAGDAMSFADLAAAAHLSALDYLGEVPWEEFEPAKNWYALVKSRPSFRPLLQDRIAGFVPAGTYADLDF</sequence>
<dbReference type="KEGG" id="mcg:GL4_0528"/>
<dbReference type="Pfam" id="PF00043">
    <property type="entry name" value="GST_C"/>
    <property type="match status" value="1"/>
</dbReference>
<dbReference type="PANTHER" id="PTHR43969:SF9">
    <property type="entry name" value="GLUTATHIONE S TRANSFERASE D10, ISOFORM A-RELATED"/>
    <property type="match status" value="1"/>
</dbReference>
<dbReference type="OrthoDB" id="9794721at2"/>
<comment type="subunit">
    <text evidence="1">Homodimer.</text>
</comment>
<dbReference type="InterPro" id="IPR010987">
    <property type="entry name" value="Glutathione-S-Trfase_C-like"/>
</dbReference>
<dbReference type="InterPro" id="IPR036282">
    <property type="entry name" value="Glutathione-S-Trfase_C_sf"/>
</dbReference>
<dbReference type="SFLD" id="SFLDS00019">
    <property type="entry name" value="Glutathione_Transferase_(cytos"/>
    <property type="match status" value="1"/>
</dbReference>
<dbReference type="Gene3D" id="3.40.30.10">
    <property type="entry name" value="Glutaredoxin"/>
    <property type="match status" value="1"/>
</dbReference>
<organism evidence="4 5">
    <name type="scientific">Methyloceanibacter caenitepidi</name>
    <dbReference type="NCBI Taxonomy" id="1384459"/>
    <lineage>
        <taxon>Bacteria</taxon>
        <taxon>Pseudomonadati</taxon>
        <taxon>Pseudomonadota</taxon>
        <taxon>Alphaproteobacteria</taxon>
        <taxon>Hyphomicrobiales</taxon>
        <taxon>Hyphomicrobiaceae</taxon>
        <taxon>Methyloceanibacter</taxon>
    </lineage>
</organism>
<dbReference type="SUPFAM" id="SSF47616">
    <property type="entry name" value="GST C-terminal domain-like"/>
    <property type="match status" value="1"/>
</dbReference>
<name>A0A0A8K1X1_9HYPH</name>
<evidence type="ECO:0000313" key="5">
    <source>
        <dbReference type="Proteomes" id="UP000031643"/>
    </source>
</evidence>
<dbReference type="PROSITE" id="PS50405">
    <property type="entry name" value="GST_CTER"/>
    <property type="match status" value="1"/>
</dbReference>
<dbReference type="CDD" id="cd00570">
    <property type="entry name" value="GST_N_family"/>
    <property type="match status" value="1"/>
</dbReference>
<dbReference type="STRING" id="1384459.GL4_0528"/>
<dbReference type="AlphaFoldDB" id="A0A0A8K1X1"/>
<dbReference type="InterPro" id="IPR004046">
    <property type="entry name" value="GST_C"/>
</dbReference>
<feature type="domain" description="GST N-terminal" evidence="2">
    <location>
        <begin position="1"/>
        <end position="79"/>
    </location>
</feature>
<dbReference type="EMBL" id="AP014648">
    <property type="protein sequence ID" value="BAQ15994.1"/>
    <property type="molecule type" value="Genomic_DNA"/>
</dbReference>
<dbReference type="InterPro" id="IPR036249">
    <property type="entry name" value="Thioredoxin-like_sf"/>
</dbReference>
<protein>
    <submittedName>
        <fullName evidence="4">Glutathione S-transferase family protein</fullName>
    </submittedName>
</protein>
<dbReference type="InterPro" id="IPR004045">
    <property type="entry name" value="Glutathione_S-Trfase_N"/>
</dbReference>
<evidence type="ECO:0000259" key="2">
    <source>
        <dbReference type="PROSITE" id="PS50404"/>
    </source>
</evidence>